<reference evidence="5 6" key="1">
    <citation type="submission" date="2016-11" db="EMBL/GenBank/DDBJ databases">
        <title>The macronuclear genome of Stentor coeruleus: a giant cell with tiny introns.</title>
        <authorList>
            <person name="Slabodnick M."/>
            <person name="Ruby J.G."/>
            <person name="Reiff S.B."/>
            <person name="Swart E.C."/>
            <person name="Gosai S."/>
            <person name="Prabakaran S."/>
            <person name="Witkowska E."/>
            <person name="Larue G.E."/>
            <person name="Fisher S."/>
            <person name="Freeman R.M."/>
            <person name="Gunawardena J."/>
            <person name="Chu W."/>
            <person name="Stover N.A."/>
            <person name="Gregory B.D."/>
            <person name="Nowacki M."/>
            <person name="Derisi J."/>
            <person name="Roy S.W."/>
            <person name="Marshall W.F."/>
            <person name="Sood P."/>
        </authorList>
    </citation>
    <scope>NUCLEOTIDE SEQUENCE [LARGE SCALE GENOMIC DNA]</scope>
    <source>
        <strain evidence="5">WM001</strain>
    </source>
</reference>
<dbReference type="GO" id="GO:0016251">
    <property type="term" value="F:RNA polymerase II general transcription initiation factor activity"/>
    <property type="evidence" value="ECO:0007669"/>
    <property type="project" value="InterPro"/>
</dbReference>
<organism evidence="5 6">
    <name type="scientific">Stentor coeruleus</name>
    <dbReference type="NCBI Taxonomy" id="5963"/>
    <lineage>
        <taxon>Eukaryota</taxon>
        <taxon>Sar</taxon>
        <taxon>Alveolata</taxon>
        <taxon>Ciliophora</taxon>
        <taxon>Postciliodesmatophora</taxon>
        <taxon>Heterotrichea</taxon>
        <taxon>Heterotrichida</taxon>
        <taxon>Stentoridae</taxon>
        <taxon>Stentor</taxon>
    </lineage>
</organism>
<dbReference type="PROSITE" id="PS00633">
    <property type="entry name" value="BROMODOMAIN_1"/>
    <property type="match status" value="1"/>
</dbReference>
<feature type="domain" description="Bromo" evidence="4">
    <location>
        <begin position="248"/>
        <end position="318"/>
    </location>
</feature>
<proteinExistence type="predicted"/>
<dbReference type="SMART" id="SM00297">
    <property type="entry name" value="BROMO"/>
    <property type="match status" value="1"/>
</dbReference>
<dbReference type="GO" id="GO:0051123">
    <property type="term" value="P:RNA polymerase II preinitiation complex assembly"/>
    <property type="evidence" value="ECO:0007669"/>
    <property type="project" value="TreeGrafter"/>
</dbReference>
<comment type="caution">
    <text evidence="5">The sequence shown here is derived from an EMBL/GenBank/DDBJ whole genome shotgun (WGS) entry which is preliminary data.</text>
</comment>
<evidence type="ECO:0000256" key="2">
    <source>
        <dbReference type="PROSITE-ProRule" id="PRU00035"/>
    </source>
</evidence>
<dbReference type="EMBL" id="MPUH01001086">
    <property type="protein sequence ID" value="OMJ70454.1"/>
    <property type="molecule type" value="Genomic_DNA"/>
</dbReference>
<protein>
    <recommendedName>
        <fullName evidence="4">Bromo domain-containing protein</fullName>
    </recommendedName>
</protein>
<dbReference type="Gene3D" id="1.20.920.10">
    <property type="entry name" value="Bromodomain-like"/>
    <property type="match status" value="1"/>
</dbReference>
<feature type="compositionally biased region" description="Basic and acidic residues" evidence="3">
    <location>
        <begin position="67"/>
        <end position="131"/>
    </location>
</feature>
<dbReference type="PANTHER" id="PTHR13900">
    <property type="entry name" value="TRANSCRIPTION INITIATION FACTOR TFIID"/>
    <property type="match status" value="1"/>
</dbReference>
<dbReference type="GO" id="GO:0005669">
    <property type="term" value="C:transcription factor TFIID complex"/>
    <property type="evidence" value="ECO:0007669"/>
    <property type="project" value="InterPro"/>
</dbReference>
<accession>A0A1R2B0Y6</accession>
<gene>
    <name evidence="5" type="ORF">SteCoe_31575</name>
</gene>
<dbReference type="PROSITE" id="PS50014">
    <property type="entry name" value="BROMODOMAIN_2"/>
    <property type="match status" value="1"/>
</dbReference>
<dbReference type="Proteomes" id="UP000187209">
    <property type="component" value="Unassembled WGS sequence"/>
</dbReference>
<keyword evidence="6" id="KW-1185">Reference proteome</keyword>
<dbReference type="OrthoDB" id="21449at2759"/>
<dbReference type="InterPro" id="IPR018359">
    <property type="entry name" value="Bromodomain_CS"/>
</dbReference>
<dbReference type="InterPro" id="IPR036427">
    <property type="entry name" value="Bromodomain-like_sf"/>
</dbReference>
<evidence type="ECO:0000256" key="3">
    <source>
        <dbReference type="SAM" id="MobiDB-lite"/>
    </source>
</evidence>
<dbReference type="PRINTS" id="PR00503">
    <property type="entry name" value="BROMODOMAIN"/>
</dbReference>
<feature type="region of interest" description="Disordered" evidence="3">
    <location>
        <begin position="62"/>
        <end position="151"/>
    </location>
</feature>
<dbReference type="CDD" id="cd04369">
    <property type="entry name" value="Bromodomain"/>
    <property type="match status" value="1"/>
</dbReference>
<name>A0A1R2B0Y6_9CILI</name>
<dbReference type="SUPFAM" id="SSF47370">
    <property type="entry name" value="Bromodomain"/>
    <property type="match status" value="1"/>
</dbReference>
<dbReference type="GO" id="GO:0017025">
    <property type="term" value="F:TBP-class protein binding"/>
    <property type="evidence" value="ECO:0007669"/>
    <property type="project" value="InterPro"/>
</dbReference>
<dbReference type="Pfam" id="PF00439">
    <property type="entry name" value="Bromodomain"/>
    <property type="match status" value="1"/>
</dbReference>
<sequence>MEEDIERSEQQYLEEFKLTSNAFSIPNNDAPKPGVRKILKRVTRMPNLQGKVTVKITYITDPNEIEAYNKRKTDENQPKVKEKNKRTQDTIEQKLLKITDPKRKKKKEGENDGKKDDKRPLDDKKPSDRSQDLTQQFSNSNGTGEAPTSGAGKIICGKCGMPGHMKTNRKKCPMFSAESPDSNRAEKEGMVKMEGSKIKLSIGKIQQATEKKKEENLYGDYSRPKTISARRRRPIEENPYDDIAFRLIKFDHTKIFIYPVKKETYPDYYNIIKQPVDLSSINAKAKRGEYTSAQNFIADLDLIIYNSSLYNGILHDVTEQAKAIKEEGLRLLREKELLVEITEGPSE</sequence>
<dbReference type="InterPro" id="IPR001487">
    <property type="entry name" value="Bromodomain"/>
</dbReference>
<evidence type="ECO:0000313" key="6">
    <source>
        <dbReference type="Proteomes" id="UP000187209"/>
    </source>
</evidence>
<keyword evidence="1 2" id="KW-0103">Bromodomain</keyword>
<dbReference type="AlphaFoldDB" id="A0A1R2B0Y6"/>
<dbReference type="InterPro" id="IPR040240">
    <property type="entry name" value="TAF1"/>
</dbReference>
<evidence type="ECO:0000256" key="1">
    <source>
        <dbReference type="ARBA" id="ARBA00023117"/>
    </source>
</evidence>
<dbReference type="GO" id="GO:0004402">
    <property type="term" value="F:histone acetyltransferase activity"/>
    <property type="evidence" value="ECO:0007669"/>
    <property type="project" value="InterPro"/>
</dbReference>
<feature type="compositionally biased region" description="Polar residues" evidence="3">
    <location>
        <begin position="132"/>
        <end position="143"/>
    </location>
</feature>
<evidence type="ECO:0000313" key="5">
    <source>
        <dbReference type="EMBL" id="OMJ70454.1"/>
    </source>
</evidence>
<dbReference type="PANTHER" id="PTHR13900:SF0">
    <property type="entry name" value="TRANSCRIPTION INITIATION FACTOR TFIID SUBUNIT 1"/>
    <property type="match status" value="1"/>
</dbReference>
<evidence type="ECO:0000259" key="4">
    <source>
        <dbReference type="PROSITE" id="PS50014"/>
    </source>
</evidence>